<evidence type="ECO:0000313" key="1">
    <source>
        <dbReference type="EMBL" id="TWO72075.1"/>
    </source>
</evidence>
<sequence length="356" mass="37538">MDAAVAAWIAKLLRGVELPPAGQEAANRMALEGLTWRAMADGRHELRLRTLEIASIQLASGPHTMALGRLVVQGLVGQLRLDGAKPELIALEAASAELTDLALQGPLSFSAPAGAGPWKLGPLAEANGTVRAEIIDAHLLFDADVTVPVRHGRIDFKDATVEHVGPDSRMGVSRLGIYVDAPNGRSYLYQFPVTPLTGVEFEERGALLGAVSDRGALLLQAFAEATMSQALHGPGLGLTAQARQILDRTAIEGEVRLGDGALAMPGLEAEFTGRAQGRNAVRLHSEAVGRGVTCDIPSLAVRQVFAKIGGAPFRCDDIAGAMLLRLSVAGTTLNGKTTWPKLELRGLRYAGDTSSR</sequence>
<reference evidence="1 2" key="1">
    <citation type="submission" date="2019-07" db="EMBL/GenBank/DDBJ databases">
        <title>Caenimonas sedimenti sp. nov., isolated from activated sludge.</title>
        <authorList>
            <person name="Xu J."/>
        </authorList>
    </citation>
    <scope>NUCLEOTIDE SEQUENCE [LARGE SCALE GENOMIC DNA]</scope>
    <source>
        <strain evidence="1 2">HX-9-20</strain>
    </source>
</reference>
<dbReference type="EMBL" id="VOBQ01000004">
    <property type="protein sequence ID" value="TWO72075.1"/>
    <property type="molecule type" value="Genomic_DNA"/>
</dbReference>
<dbReference type="Proteomes" id="UP000318199">
    <property type="component" value="Unassembled WGS sequence"/>
</dbReference>
<organism evidence="1 2">
    <name type="scientific">Caenimonas sedimenti</name>
    <dbReference type="NCBI Taxonomy" id="2596921"/>
    <lineage>
        <taxon>Bacteria</taxon>
        <taxon>Pseudomonadati</taxon>
        <taxon>Pseudomonadota</taxon>
        <taxon>Betaproteobacteria</taxon>
        <taxon>Burkholderiales</taxon>
        <taxon>Comamonadaceae</taxon>
        <taxon>Caenimonas</taxon>
    </lineage>
</organism>
<protein>
    <submittedName>
        <fullName evidence="1">Uncharacterized protein</fullName>
    </submittedName>
</protein>
<gene>
    <name evidence="1" type="ORF">FN976_04985</name>
</gene>
<dbReference type="RefSeq" id="WP_145891623.1">
    <property type="nucleotide sequence ID" value="NZ_VOBQ01000004.1"/>
</dbReference>
<dbReference type="AlphaFoldDB" id="A0A562ZUT4"/>
<evidence type="ECO:0000313" key="2">
    <source>
        <dbReference type="Proteomes" id="UP000318199"/>
    </source>
</evidence>
<keyword evidence="2" id="KW-1185">Reference proteome</keyword>
<proteinExistence type="predicted"/>
<accession>A0A562ZUT4</accession>
<comment type="caution">
    <text evidence="1">The sequence shown here is derived from an EMBL/GenBank/DDBJ whole genome shotgun (WGS) entry which is preliminary data.</text>
</comment>
<name>A0A562ZUT4_9BURK</name>
<dbReference type="OrthoDB" id="8840616at2"/>